<keyword evidence="3" id="KW-1185">Reference proteome</keyword>
<evidence type="ECO:0000256" key="1">
    <source>
        <dbReference type="SAM" id="Phobius"/>
    </source>
</evidence>
<dbReference type="AlphaFoldDB" id="A0A0D1ZNL6"/>
<dbReference type="OrthoDB" id="539398at2759"/>
<dbReference type="EMBL" id="KN847521">
    <property type="protein sequence ID" value="KIV95535.1"/>
    <property type="molecule type" value="Genomic_DNA"/>
</dbReference>
<gene>
    <name evidence="2" type="ORF">PV10_03175</name>
</gene>
<keyword evidence="1" id="KW-0472">Membrane</keyword>
<reference evidence="2 3" key="1">
    <citation type="submission" date="2015-01" db="EMBL/GenBank/DDBJ databases">
        <title>The Genome Sequence of Exophiala mesophila CBS40295.</title>
        <authorList>
            <consortium name="The Broad Institute Genomics Platform"/>
            <person name="Cuomo C."/>
            <person name="de Hoog S."/>
            <person name="Gorbushina A."/>
            <person name="Stielow B."/>
            <person name="Teixiera M."/>
            <person name="Abouelleil A."/>
            <person name="Chapman S.B."/>
            <person name="Priest M."/>
            <person name="Young S.K."/>
            <person name="Wortman J."/>
            <person name="Nusbaum C."/>
            <person name="Birren B."/>
        </authorList>
    </citation>
    <scope>NUCLEOTIDE SEQUENCE [LARGE SCALE GENOMIC DNA]</scope>
    <source>
        <strain evidence="2 3">CBS 40295</strain>
    </source>
</reference>
<keyword evidence="1" id="KW-0812">Transmembrane</keyword>
<dbReference type="VEuPathDB" id="FungiDB:PV10_03175"/>
<dbReference type="Gene3D" id="2.30.110.10">
    <property type="entry name" value="Electron Transport, Fmn-binding Protein, Chain A"/>
    <property type="match status" value="1"/>
</dbReference>
<feature type="transmembrane region" description="Helical" evidence="1">
    <location>
        <begin position="247"/>
        <end position="269"/>
    </location>
</feature>
<dbReference type="PANTHER" id="PTHR39336:SF3">
    <property type="entry name" value="PYRIDOXAMINE PHOSPHATE OXIDASE"/>
    <property type="match status" value="1"/>
</dbReference>
<dbReference type="RefSeq" id="XP_016227109.1">
    <property type="nucleotide sequence ID" value="XM_016367591.1"/>
</dbReference>
<sequence>MGAFFETLPPSLVDWLLAQRVLYVASAPLSGDGCVNVSPKGITDKGGPFFGVLREPKKNPNDKDVIKKFWYVDLTGSGIETTSHLHEPGNGRITVMFNAFEGPPRILRIYGKGTPLEYGTKEFNDLVKSENLKLINGTRSIVMVDIHQVGTSCGFSVPTYEWTGYRTTLHDFFDKKVACEEAGNRKEGIEVYWAFKNAWSMDGLPGLKRGVQTAITDSVKPIKKMVGKYAPIDGPRMPRKVYTANQLILVSMSSSLLSVLMVLVALMVYGTDTLETTKVWIKSRS</sequence>
<dbReference type="Proteomes" id="UP000054302">
    <property type="component" value="Unassembled WGS sequence"/>
</dbReference>
<evidence type="ECO:0000313" key="3">
    <source>
        <dbReference type="Proteomes" id="UP000054302"/>
    </source>
</evidence>
<proteinExistence type="predicted"/>
<protein>
    <recommendedName>
        <fullName evidence="4">Pyridoxamine 5'-phosphate oxidase putative domain-containing protein</fullName>
    </recommendedName>
</protein>
<dbReference type="STRING" id="212818.A0A0D1ZNL6"/>
<evidence type="ECO:0000313" key="2">
    <source>
        <dbReference type="EMBL" id="KIV95534.1"/>
    </source>
</evidence>
<dbReference type="InterPro" id="IPR012349">
    <property type="entry name" value="Split_barrel_FMN-bd"/>
</dbReference>
<evidence type="ECO:0008006" key="4">
    <source>
        <dbReference type="Google" id="ProtNLM"/>
    </source>
</evidence>
<dbReference type="RefSeq" id="XP_016227108.1">
    <property type="nucleotide sequence ID" value="XM_016367590.1"/>
</dbReference>
<accession>A0A0D1ZNL6</accession>
<dbReference type="PANTHER" id="PTHR39336">
    <property type="entry name" value="PYRIDOXAMINE PHOSPHATE OXIDASE FAMILY PROTEIN (AFU_ORTHOLOGUE AFUA_6G11440)"/>
    <property type="match status" value="1"/>
</dbReference>
<name>A0A0D1ZNL6_EXOME</name>
<dbReference type="OMA" id="YYDFVGH"/>
<dbReference type="GeneID" id="27321020"/>
<keyword evidence="1" id="KW-1133">Transmembrane helix</keyword>
<dbReference type="EMBL" id="KN847521">
    <property type="protein sequence ID" value="KIV95534.1"/>
    <property type="molecule type" value="Genomic_DNA"/>
</dbReference>
<dbReference type="HOGENOM" id="CLU_054794_2_0_1"/>
<organism evidence="2 3">
    <name type="scientific">Exophiala mesophila</name>
    <name type="common">Black yeast-like fungus</name>
    <dbReference type="NCBI Taxonomy" id="212818"/>
    <lineage>
        <taxon>Eukaryota</taxon>
        <taxon>Fungi</taxon>
        <taxon>Dikarya</taxon>
        <taxon>Ascomycota</taxon>
        <taxon>Pezizomycotina</taxon>
        <taxon>Eurotiomycetes</taxon>
        <taxon>Chaetothyriomycetidae</taxon>
        <taxon>Chaetothyriales</taxon>
        <taxon>Herpotrichiellaceae</taxon>
        <taxon>Exophiala</taxon>
    </lineage>
</organism>